<dbReference type="InterPro" id="IPR051328">
    <property type="entry name" value="T7SS_ABC-Transporter"/>
</dbReference>
<feature type="transmembrane region" description="Helical" evidence="8">
    <location>
        <begin position="51"/>
        <end position="68"/>
    </location>
</feature>
<dbReference type="NCBIfam" id="TIGR00025">
    <property type="entry name" value="Mtu_efflux"/>
    <property type="match status" value="1"/>
</dbReference>
<dbReference type="GO" id="GO:0043190">
    <property type="term" value="C:ATP-binding cassette (ABC) transporter complex"/>
    <property type="evidence" value="ECO:0007669"/>
    <property type="project" value="InterPro"/>
</dbReference>
<feature type="transmembrane region" description="Helical" evidence="8">
    <location>
        <begin position="164"/>
        <end position="186"/>
    </location>
</feature>
<dbReference type="EMBL" id="NCXP01000014">
    <property type="protein sequence ID" value="OSC40414.1"/>
    <property type="molecule type" value="Genomic_DNA"/>
</dbReference>
<accession>A0A1X2LU52</accession>
<dbReference type="GO" id="GO:0140359">
    <property type="term" value="F:ABC-type transporter activity"/>
    <property type="evidence" value="ECO:0007669"/>
    <property type="project" value="InterPro"/>
</dbReference>
<evidence type="ECO:0000256" key="4">
    <source>
        <dbReference type="ARBA" id="ARBA00022692"/>
    </source>
</evidence>
<feature type="transmembrane region" description="Helical" evidence="8">
    <location>
        <begin position="198"/>
        <end position="220"/>
    </location>
</feature>
<evidence type="ECO:0000313" key="9">
    <source>
        <dbReference type="EMBL" id="OSC40414.1"/>
    </source>
</evidence>
<evidence type="ECO:0000256" key="6">
    <source>
        <dbReference type="ARBA" id="ARBA00023136"/>
    </source>
</evidence>
<feature type="transmembrane region" description="Helical" evidence="8">
    <location>
        <begin position="132"/>
        <end position="158"/>
    </location>
</feature>
<feature type="transmembrane region" description="Helical" evidence="8">
    <location>
        <begin position="265"/>
        <end position="284"/>
    </location>
</feature>
<dbReference type="GO" id="GO:1900753">
    <property type="term" value="P:doxorubicin transport"/>
    <property type="evidence" value="ECO:0007669"/>
    <property type="project" value="InterPro"/>
</dbReference>
<dbReference type="OrthoDB" id="8988363at2"/>
<comment type="subcellular location">
    <subcellularLocation>
        <location evidence="1">Cell membrane</location>
        <topology evidence="1">Multi-pass membrane protein</topology>
    </subcellularLocation>
</comment>
<dbReference type="Proteomes" id="UP000193247">
    <property type="component" value="Unassembled WGS sequence"/>
</dbReference>
<feature type="transmembrane region" description="Helical" evidence="8">
    <location>
        <begin position="88"/>
        <end position="111"/>
    </location>
</feature>
<keyword evidence="5 8" id="KW-1133">Transmembrane helix</keyword>
<keyword evidence="6 8" id="KW-0472">Membrane</keyword>
<protein>
    <submittedName>
        <fullName evidence="9">Antibiotic ABC transporter permease</fullName>
    </submittedName>
</protein>
<dbReference type="RefSeq" id="WP_085325409.1">
    <property type="nucleotide sequence ID" value="NZ_NCXP01000014.1"/>
</dbReference>
<evidence type="ECO:0000256" key="8">
    <source>
        <dbReference type="SAM" id="Phobius"/>
    </source>
</evidence>
<gene>
    <name evidence="9" type="ORF">B8W66_12875</name>
</gene>
<dbReference type="InterPro" id="IPR004377">
    <property type="entry name" value="ABC_transpt_DrrB/DrrC"/>
</dbReference>
<name>A0A1X2LU52_9MYCO</name>
<keyword evidence="10" id="KW-1185">Reference proteome</keyword>
<dbReference type="InterPro" id="IPR000412">
    <property type="entry name" value="ABC_2_transport"/>
</dbReference>
<keyword evidence="3" id="KW-1003">Cell membrane</keyword>
<evidence type="ECO:0000313" key="10">
    <source>
        <dbReference type="Proteomes" id="UP000193247"/>
    </source>
</evidence>
<evidence type="ECO:0000256" key="7">
    <source>
        <dbReference type="SAM" id="MobiDB-lite"/>
    </source>
</evidence>
<dbReference type="STRING" id="1430326.B8W66_12875"/>
<evidence type="ECO:0000256" key="5">
    <source>
        <dbReference type="ARBA" id="ARBA00022989"/>
    </source>
</evidence>
<reference evidence="9 10" key="1">
    <citation type="submission" date="2017-04" db="EMBL/GenBank/DDBJ databases">
        <title>The new phylogeny of genus Mycobacterium.</title>
        <authorList>
            <person name="Tortoli E."/>
            <person name="Trovato A."/>
            <person name="Cirillo D.M."/>
        </authorList>
    </citation>
    <scope>NUCLEOTIDE SEQUENCE [LARGE SCALE GENOMIC DNA]</scope>
    <source>
        <strain evidence="9 10">TBL 1200985</strain>
    </source>
</reference>
<dbReference type="PANTHER" id="PTHR43077:SF8">
    <property type="entry name" value="DOXORUBICIN RESISTANCE ABC TRANSPORTER PERMEASE PROTEIN DRRB"/>
    <property type="match status" value="1"/>
</dbReference>
<evidence type="ECO:0000256" key="1">
    <source>
        <dbReference type="ARBA" id="ARBA00004651"/>
    </source>
</evidence>
<evidence type="ECO:0000256" key="3">
    <source>
        <dbReference type="ARBA" id="ARBA00022475"/>
    </source>
</evidence>
<keyword evidence="4 8" id="KW-0812">Transmembrane</keyword>
<proteinExistence type="inferred from homology"/>
<organism evidence="9 10">
    <name type="scientific">Mycobacterium decipiens</name>
    <dbReference type="NCBI Taxonomy" id="1430326"/>
    <lineage>
        <taxon>Bacteria</taxon>
        <taxon>Bacillati</taxon>
        <taxon>Actinomycetota</taxon>
        <taxon>Actinomycetes</taxon>
        <taxon>Mycobacteriales</taxon>
        <taxon>Mycobacteriaceae</taxon>
        <taxon>Mycobacterium</taxon>
    </lineage>
</organism>
<comment type="caution">
    <text evidence="9">The sequence shown here is derived from an EMBL/GenBank/DDBJ whole genome shotgun (WGS) entry which is preliminary data.</text>
</comment>
<dbReference type="GO" id="GO:0046677">
    <property type="term" value="P:response to antibiotic"/>
    <property type="evidence" value="ECO:0007669"/>
    <property type="project" value="InterPro"/>
</dbReference>
<evidence type="ECO:0000256" key="2">
    <source>
        <dbReference type="ARBA" id="ARBA00007783"/>
    </source>
</evidence>
<comment type="similarity">
    <text evidence="2">Belongs to the ABC-2 integral membrane protein family.</text>
</comment>
<dbReference type="PIRSF" id="PIRSF006648">
    <property type="entry name" value="DrrB"/>
    <property type="match status" value="1"/>
</dbReference>
<sequence length="288" mass="31119">MSAPALNPTPAPTFKRLSAGTASPRRPSAHLQLWVLYRRFVAPGLRNGERITTVGAPIVFMVGFYIPFHLPWNQFVGSSGVASNIGQYITPLVALQAVTFAAIGSAFRAATDSQLGINRRFRSMPIAQLTPPLARVWVAVDRCTTCLVVSLICGHVIGFRFHRGTLYIVGFCVLVIVIGALLSFGADLVGTASGNPDAMLPLLTLPVLIFGLLSVGLMPLKLFPHWIHPFVRNQPISQFVEALRALAGDTTKSALPVTWPVMAPTLAWLFGFLVVLVAASILVLSRRQ</sequence>
<feature type="region of interest" description="Disordered" evidence="7">
    <location>
        <begin position="1"/>
        <end position="24"/>
    </location>
</feature>
<dbReference type="PANTHER" id="PTHR43077">
    <property type="entry name" value="TRANSPORT PERMEASE YVFS-RELATED"/>
    <property type="match status" value="1"/>
</dbReference>
<dbReference type="AlphaFoldDB" id="A0A1X2LU52"/>
<dbReference type="GO" id="GO:0043215">
    <property type="term" value="P:daunorubicin transport"/>
    <property type="evidence" value="ECO:0007669"/>
    <property type="project" value="InterPro"/>
</dbReference>